<dbReference type="Proteomes" id="UP000031526">
    <property type="component" value="Chromosome"/>
</dbReference>
<dbReference type="STRING" id="40318.SNOD_02460"/>
<dbReference type="PROSITE" id="PS51186">
    <property type="entry name" value="GNAT"/>
    <property type="match status" value="1"/>
</dbReference>
<feature type="domain" description="N-acetyltransferase" evidence="1">
    <location>
        <begin position="179"/>
        <end position="307"/>
    </location>
</feature>
<dbReference type="GO" id="GO:0016747">
    <property type="term" value="F:acyltransferase activity, transferring groups other than amino-acyl groups"/>
    <property type="evidence" value="ECO:0007669"/>
    <property type="project" value="InterPro"/>
</dbReference>
<dbReference type="Gene3D" id="3.40.630.30">
    <property type="match status" value="1"/>
</dbReference>
<dbReference type="EMBL" id="CP009313">
    <property type="protein sequence ID" value="AJE39032.1"/>
    <property type="molecule type" value="Genomic_DNA"/>
</dbReference>
<accession>A0A0B5DG84</accession>
<dbReference type="EMBL" id="CP023747">
    <property type="protein sequence ID" value="QEV43046.1"/>
    <property type="molecule type" value="Genomic_DNA"/>
</dbReference>
<dbReference type="KEGG" id="snq:CP978_02825"/>
<dbReference type="CDD" id="cd04301">
    <property type="entry name" value="NAT_SF"/>
    <property type="match status" value="1"/>
</dbReference>
<dbReference type="HOGENOM" id="CLU_905895_0_0_11"/>
<gene>
    <name evidence="3" type="ORF">CP978_02825</name>
    <name evidence="2" type="ORF">SNOD_02460</name>
</gene>
<sequence>MRPIAGREELDLFSRLPYVLNKELADDLANGRRRPEWMWVALRGDRLLARAAWWSRPGSDTPQILDVVDIDDRSTEPDRLDIGVRLLHTAMAAGLPNGARPPEYSRFVPPDWREDAAVRRAVEDRMTVLERTGAQLFVERLRLEWRPESPVPEPGERLVFQPAHDAQDLVALMTSVLDGTLDAHSRDDLTRMSAHETAVRHYEDELARYTSPRDWWRIATLPQGEPVGFVIPAHNGYNPIIAYIAVLPAHRGNGYIADILAEGTRVLARQGVPRIRASTDLGNVPMANAFRRAGYVSFEREINMTWK</sequence>
<dbReference type="Pfam" id="PF00583">
    <property type="entry name" value="Acetyltransf_1"/>
    <property type="match status" value="1"/>
</dbReference>
<keyword evidence="2" id="KW-0808">Transferase</keyword>
<reference evidence="3 5" key="3">
    <citation type="submission" date="2017-09" db="EMBL/GenBank/DDBJ databases">
        <title>Streptomyces genome completion.</title>
        <authorList>
            <person name="Lee N."/>
            <person name="Cho B.-K."/>
        </authorList>
    </citation>
    <scope>NUCLEOTIDE SEQUENCE [LARGE SCALE GENOMIC DNA]</scope>
    <source>
        <strain evidence="3 5">ATCC 14899</strain>
    </source>
</reference>
<evidence type="ECO:0000313" key="5">
    <source>
        <dbReference type="Proteomes" id="UP000325763"/>
    </source>
</evidence>
<dbReference type="RefSeq" id="WP_043437245.1">
    <property type="nucleotide sequence ID" value="NZ_CP009313.1"/>
</dbReference>
<protein>
    <submittedName>
        <fullName evidence="2">GCN5 family acetyltransferase</fullName>
    </submittedName>
    <submittedName>
        <fullName evidence="3">GNAT family N-acetyltransferase</fullName>
    </submittedName>
</protein>
<reference evidence="4" key="1">
    <citation type="submission" date="2014-09" db="EMBL/GenBank/DDBJ databases">
        <title>Sequence of the Streptomyces nodosus genome.</title>
        <authorList>
            <person name="Sweeney P."/>
            <person name="Stephens N."/>
            <person name="Murphy C."/>
            <person name="Caffrey P."/>
        </authorList>
    </citation>
    <scope>NUCLEOTIDE SEQUENCE [LARGE SCALE GENOMIC DNA]</scope>
    <source>
        <strain evidence="4">ATCC 14899</strain>
    </source>
</reference>
<dbReference type="OrthoDB" id="7942268at2"/>
<dbReference type="InterPro" id="IPR000182">
    <property type="entry name" value="GNAT_dom"/>
</dbReference>
<organism evidence="2 4">
    <name type="scientific">Streptomyces nodosus</name>
    <dbReference type="NCBI Taxonomy" id="40318"/>
    <lineage>
        <taxon>Bacteria</taxon>
        <taxon>Bacillati</taxon>
        <taxon>Actinomycetota</taxon>
        <taxon>Actinomycetes</taxon>
        <taxon>Kitasatosporales</taxon>
        <taxon>Streptomycetaceae</taxon>
        <taxon>Streptomyces</taxon>
    </lineage>
</organism>
<dbReference type="SUPFAM" id="SSF55729">
    <property type="entry name" value="Acyl-CoA N-acyltransferases (Nat)"/>
    <property type="match status" value="1"/>
</dbReference>
<name>A0A0B5DG84_9ACTN</name>
<dbReference type="AlphaFoldDB" id="A0A0B5DG84"/>
<dbReference type="InterPro" id="IPR016181">
    <property type="entry name" value="Acyl_CoA_acyltransferase"/>
</dbReference>
<evidence type="ECO:0000313" key="3">
    <source>
        <dbReference type="EMBL" id="QEV43046.1"/>
    </source>
</evidence>
<evidence type="ECO:0000259" key="1">
    <source>
        <dbReference type="PROSITE" id="PS51186"/>
    </source>
</evidence>
<evidence type="ECO:0000313" key="2">
    <source>
        <dbReference type="EMBL" id="AJE39032.1"/>
    </source>
</evidence>
<reference evidence="2 4" key="2">
    <citation type="journal article" date="2016" name="Appl. Microbiol. Biotechnol.">
        <title>Exploiting the genome sequence of Streptomyces nodosus for enhanced antibiotic production.</title>
        <authorList>
            <person name="Sweeney P."/>
            <person name="Murphy C.D."/>
            <person name="Caffrey P."/>
        </authorList>
    </citation>
    <scope>NUCLEOTIDE SEQUENCE [LARGE SCALE GENOMIC DNA]</scope>
    <source>
        <strain evidence="2 4">ATCC 14899</strain>
    </source>
</reference>
<keyword evidence="4" id="KW-1185">Reference proteome</keyword>
<dbReference type="Proteomes" id="UP000325763">
    <property type="component" value="Chromosome"/>
</dbReference>
<proteinExistence type="predicted"/>
<evidence type="ECO:0000313" key="4">
    <source>
        <dbReference type="Proteomes" id="UP000031526"/>
    </source>
</evidence>